<keyword evidence="4" id="KW-1015">Disulfide bond</keyword>
<evidence type="ECO:0000256" key="1">
    <source>
        <dbReference type="ARBA" id="ARBA00022729"/>
    </source>
</evidence>
<feature type="binding site" evidence="9">
    <location>
        <position position="228"/>
    </location>
    <ligand>
        <name>substrate</name>
    </ligand>
</feature>
<evidence type="ECO:0000256" key="11">
    <source>
        <dbReference type="RuleBase" id="RU361186"/>
    </source>
</evidence>
<dbReference type="AlphaFoldDB" id="A0A1H0KZ33"/>
<dbReference type="PRINTS" id="PR00733">
    <property type="entry name" value="GLHYDRLASE6"/>
</dbReference>
<sequence>MRALAGVLVAVLALSGCGDDAPPDPGAGSTPSLVAVTGNPFLDREPYADPDSHAARAAAAAEQRGDTEAARVFDRLAETSAGIWLTPEQYPPGEVGAEVARVAAAAAAQEQVPVLVVYGIPDRDCTGGFSGGGLTADQYGPWVQEIAAEAIGAVVVVEPDALASALECDRIDERVSLIGDAVRVLAEAGAATYVDGGHSHWVDPEQLASLMREAGVEQARGFATNVSNYQTDEDERGYADQLSGLLGGAHYVIDSGRNGRGSSDEWCNPAGRAYGRTPEVVDDGSALDAYLWVKPPGESDGECQGGPAAGEFWPERALEMGAASGW</sequence>
<dbReference type="SUPFAM" id="SSF51989">
    <property type="entry name" value="Glycosyl hydrolases family 6, cellulases"/>
    <property type="match status" value="1"/>
</dbReference>
<dbReference type="Proteomes" id="UP000199004">
    <property type="component" value="Unassembled WGS sequence"/>
</dbReference>
<evidence type="ECO:0000256" key="5">
    <source>
        <dbReference type="ARBA" id="ARBA00023277"/>
    </source>
</evidence>
<dbReference type="GO" id="GO:0030245">
    <property type="term" value="P:cellulose catabolic process"/>
    <property type="evidence" value="ECO:0007669"/>
    <property type="project" value="UniProtKB-KW"/>
</dbReference>
<evidence type="ECO:0000256" key="3">
    <source>
        <dbReference type="ARBA" id="ARBA00023001"/>
    </source>
</evidence>
<keyword evidence="7 11" id="KW-0624">Polysaccharide degradation</keyword>
<evidence type="ECO:0000256" key="8">
    <source>
        <dbReference type="PIRSR" id="PIRSR001100-1"/>
    </source>
</evidence>
<name>A0A1H0KZ33_9ACTN</name>
<reference evidence="12 13" key="1">
    <citation type="submission" date="2016-10" db="EMBL/GenBank/DDBJ databases">
        <authorList>
            <person name="de Groot N.N."/>
        </authorList>
    </citation>
    <scope>NUCLEOTIDE SEQUENCE [LARGE SCALE GENOMIC DNA]</scope>
    <source>
        <strain evidence="12 13">CGMCC 1.11147</strain>
    </source>
</reference>
<feature type="binding site" evidence="9">
    <location>
        <position position="201"/>
    </location>
    <ligand>
        <name>substrate</name>
    </ligand>
</feature>
<dbReference type="InterPro" id="IPR016288">
    <property type="entry name" value="Beta_cellobiohydrolase"/>
</dbReference>
<protein>
    <recommendedName>
        <fullName evidence="11">Glucanase</fullName>
        <ecNumber evidence="11">3.2.1.-</ecNumber>
    </recommendedName>
</protein>
<dbReference type="EMBL" id="FNIC01000011">
    <property type="protein sequence ID" value="SDO61208.1"/>
    <property type="molecule type" value="Genomic_DNA"/>
</dbReference>
<dbReference type="PANTHER" id="PTHR34876">
    <property type="match status" value="1"/>
</dbReference>
<dbReference type="Pfam" id="PF01341">
    <property type="entry name" value="Glyco_hydro_6"/>
    <property type="match status" value="1"/>
</dbReference>
<keyword evidence="3 11" id="KW-0136">Cellulose degradation</keyword>
<dbReference type="EC" id="3.2.1.-" evidence="11"/>
<keyword evidence="5 11" id="KW-0119">Carbohydrate metabolism</keyword>
<evidence type="ECO:0000256" key="10">
    <source>
        <dbReference type="PROSITE-ProRule" id="PRU10057"/>
    </source>
</evidence>
<dbReference type="PIRSF" id="PIRSF001100">
    <property type="entry name" value="Beta_cellobiohydrolase"/>
    <property type="match status" value="1"/>
</dbReference>
<keyword evidence="2 11" id="KW-0378">Hydrolase</keyword>
<dbReference type="InterPro" id="IPR001524">
    <property type="entry name" value="Glyco_hydro_6_CS"/>
</dbReference>
<dbReference type="GO" id="GO:0004553">
    <property type="term" value="F:hydrolase activity, hydrolyzing O-glycosyl compounds"/>
    <property type="evidence" value="ECO:0007669"/>
    <property type="project" value="InterPro"/>
</dbReference>
<evidence type="ECO:0000256" key="7">
    <source>
        <dbReference type="ARBA" id="ARBA00023326"/>
    </source>
</evidence>
<dbReference type="STRING" id="1005944.SAMN05192576_0132"/>
<comment type="similarity">
    <text evidence="11">Belongs to the glycosyl hydrolase family 6.</text>
</comment>
<evidence type="ECO:0000256" key="4">
    <source>
        <dbReference type="ARBA" id="ARBA00023157"/>
    </source>
</evidence>
<feature type="active site" description="Proton donor" evidence="8 10">
    <location>
        <position position="160"/>
    </location>
</feature>
<evidence type="ECO:0000313" key="13">
    <source>
        <dbReference type="Proteomes" id="UP000199004"/>
    </source>
</evidence>
<dbReference type="RefSeq" id="WP_091026868.1">
    <property type="nucleotide sequence ID" value="NZ_BKAE01000016.1"/>
</dbReference>
<feature type="binding site" evidence="9">
    <location>
        <position position="294"/>
    </location>
    <ligand>
        <name>substrate</name>
    </ligand>
</feature>
<evidence type="ECO:0000256" key="6">
    <source>
        <dbReference type="ARBA" id="ARBA00023295"/>
    </source>
</evidence>
<feature type="binding site" evidence="9">
    <location>
        <position position="266"/>
    </location>
    <ligand>
        <name>substrate</name>
    </ligand>
</feature>
<dbReference type="PANTHER" id="PTHR34876:SF4">
    <property type="entry name" value="1,4-BETA-D-GLUCAN CELLOBIOHYDROLASE C-RELATED"/>
    <property type="match status" value="1"/>
</dbReference>
<accession>A0A1H0KZ33</accession>
<organism evidence="12 13">
    <name type="scientific">Nocardioides szechwanensis</name>
    <dbReference type="NCBI Taxonomy" id="1005944"/>
    <lineage>
        <taxon>Bacteria</taxon>
        <taxon>Bacillati</taxon>
        <taxon>Actinomycetota</taxon>
        <taxon>Actinomycetes</taxon>
        <taxon>Propionibacteriales</taxon>
        <taxon>Nocardioidaceae</taxon>
        <taxon>Nocardioides</taxon>
    </lineage>
</organism>
<keyword evidence="6 11" id="KW-0326">Glycosidase</keyword>
<dbReference type="Gene3D" id="3.20.20.40">
    <property type="entry name" value="1, 4-beta cellobiohydrolase"/>
    <property type="match status" value="1"/>
</dbReference>
<dbReference type="PROSITE" id="PS51257">
    <property type="entry name" value="PROKAR_LIPOPROTEIN"/>
    <property type="match status" value="1"/>
</dbReference>
<evidence type="ECO:0000313" key="12">
    <source>
        <dbReference type="EMBL" id="SDO61208.1"/>
    </source>
</evidence>
<gene>
    <name evidence="12" type="ORF">SAMN05192576_0132</name>
</gene>
<evidence type="ECO:0000256" key="2">
    <source>
        <dbReference type="ARBA" id="ARBA00022801"/>
    </source>
</evidence>
<feature type="binding site" evidence="9">
    <location>
        <position position="84"/>
    </location>
    <ligand>
        <name>substrate</name>
    </ligand>
</feature>
<dbReference type="OrthoDB" id="309899at2"/>
<feature type="binding site" evidence="9">
    <location>
        <position position="298"/>
    </location>
    <ligand>
        <name>substrate</name>
    </ligand>
</feature>
<dbReference type="InterPro" id="IPR036434">
    <property type="entry name" value="Beta_cellobiohydrolase_sf"/>
</dbReference>
<proteinExistence type="inferred from homology"/>
<dbReference type="PROSITE" id="PS00656">
    <property type="entry name" value="GLYCOSYL_HYDROL_F6_2"/>
    <property type="match status" value="1"/>
</dbReference>
<feature type="active site" description="Proton acceptor" evidence="8">
    <location>
        <position position="300"/>
    </location>
</feature>
<feature type="binding site" evidence="9">
    <location>
        <position position="198"/>
    </location>
    <ligand>
        <name>substrate</name>
    </ligand>
</feature>
<keyword evidence="13" id="KW-1185">Reference proteome</keyword>
<keyword evidence="1" id="KW-0732">Signal</keyword>
<evidence type="ECO:0000256" key="9">
    <source>
        <dbReference type="PIRSR" id="PIRSR001100-2"/>
    </source>
</evidence>